<dbReference type="EMBL" id="CP138335">
    <property type="protein sequence ID" value="XBW07892.1"/>
    <property type="molecule type" value="Genomic_DNA"/>
</dbReference>
<accession>A0AAU7V7V4</accession>
<proteinExistence type="predicted"/>
<keyword evidence="1" id="KW-1133">Transmembrane helix</keyword>
<keyword evidence="1" id="KW-0812">Transmembrane</keyword>
<dbReference type="AlphaFoldDB" id="A0AAU7V7V4"/>
<dbReference type="KEGG" id="sapp:SAC06_09645"/>
<feature type="transmembrane region" description="Helical" evidence="1">
    <location>
        <begin position="62"/>
        <end position="82"/>
    </location>
</feature>
<feature type="transmembrane region" description="Helical" evidence="1">
    <location>
        <begin position="39"/>
        <end position="55"/>
    </location>
</feature>
<sequence>MGREMNANIVDRGSAPDWLIIAFGAVIAVLAFVNDTISTPWGIVVGLVVVVAGCYDMFQPSALAVLAEAVAGALVFALPWIGGFAASSIAWLVWAIGLLTVVSAAWSWASHPTN</sequence>
<feature type="transmembrane region" description="Helical" evidence="1">
    <location>
        <begin position="15"/>
        <end position="33"/>
    </location>
</feature>
<reference evidence="2" key="1">
    <citation type="submission" date="2023-11" db="EMBL/GenBank/DDBJ databases">
        <title>Scrofimicrobium hongkongense sp. nov., isolated from a patient with peritonitis.</title>
        <authorList>
            <person name="Lao H.Y."/>
            <person name="Wong A.Y.P."/>
            <person name="Ng T.L."/>
            <person name="Wong R.Y.L."/>
            <person name="Yau M.C.Y."/>
            <person name="Lam J.Y.W."/>
            <person name="Siu G.K.H."/>
        </authorList>
    </citation>
    <scope>NUCLEOTIDE SEQUENCE</scope>
    <source>
        <strain evidence="2">R131</strain>
    </source>
</reference>
<evidence type="ECO:0000313" key="2">
    <source>
        <dbReference type="EMBL" id="XBW07892.1"/>
    </source>
</evidence>
<evidence type="ECO:0000256" key="1">
    <source>
        <dbReference type="SAM" id="Phobius"/>
    </source>
</evidence>
<feature type="transmembrane region" description="Helical" evidence="1">
    <location>
        <begin position="88"/>
        <end position="109"/>
    </location>
</feature>
<evidence type="ECO:0008006" key="3">
    <source>
        <dbReference type="Google" id="ProtNLM"/>
    </source>
</evidence>
<organism evidence="2">
    <name type="scientific">Scrofimicrobium appendicitidis</name>
    <dbReference type="NCBI Taxonomy" id="3079930"/>
    <lineage>
        <taxon>Bacteria</taxon>
        <taxon>Bacillati</taxon>
        <taxon>Actinomycetota</taxon>
        <taxon>Actinomycetes</taxon>
        <taxon>Actinomycetales</taxon>
        <taxon>Actinomycetaceae</taxon>
        <taxon>Scrofimicrobium</taxon>
    </lineage>
</organism>
<name>A0AAU7V7V4_9ACTO</name>
<protein>
    <recommendedName>
        <fullName evidence="3">SPW repeat-containing protein</fullName>
    </recommendedName>
</protein>
<dbReference type="RefSeq" id="WP_350258093.1">
    <property type="nucleotide sequence ID" value="NZ_CP138335.1"/>
</dbReference>
<gene>
    <name evidence="2" type="ORF">SAC06_09645</name>
</gene>
<keyword evidence="1" id="KW-0472">Membrane</keyword>